<dbReference type="PROSITE" id="PS00375">
    <property type="entry name" value="UDPGT"/>
    <property type="match status" value="1"/>
</dbReference>
<comment type="catalytic activity">
    <reaction evidence="5">
        <text>glucuronate acceptor + UDP-alpha-D-glucuronate = acceptor beta-D-glucuronoside + UDP + H(+)</text>
        <dbReference type="Rhea" id="RHEA:21032"/>
        <dbReference type="ChEBI" id="CHEBI:15378"/>
        <dbReference type="ChEBI" id="CHEBI:58052"/>
        <dbReference type="ChEBI" id="CHEBI:58223"/>
        <dbReference type="ChEBI" id="CHEBI:132367"/>
        <dbReference type="ChEBI" id="CHEBI:132368"/>
        <dbReference type="EC" id="2.4.1.17"/>
    </reaction>
</comment>
<dbReference type="InterPro" id="IPR035595">
    <property type="entry name" value="UDP_glycos_trans_CS"/>
</dbReference>
<evidence type="ECO:0000256" key="1">
    <source>
        <dbReference type="ARBA" id="ARBA00009995"/>
    </source>
</evidence>
<dbReference type="GO" id="GO:0016020">
    <property type="term" value="C:membrane"/>
    <property type="evidence" value="ECO:0007669"/>
    <property type="project" value="UniProtKB-SubCell"/>
</dbReference>
<evidence type="ECO:0000256" key="4">
    <source>
        <dbReference type="RuleBase" id="RU003718"/>
    </source>
</evidence>
<keyword evidence="5" id="KW-0812">Transmembrane</keyword>
<dbReference type="InterPro" id="IPR002213">
    <property type="entry name" value="UDP_glucos_trans"/>
</dbReference>
<evidence type="ECO:0000313" key="6">
    <source>
        <dbReference type="EMBL" id="VVC34036.1"/>
    </source>
</evidence>
<evidence type="ECO:0000313" key="7">
    <source>
        <dbReference type="Proteomes" id="UP000325440"/>
    </source>
</evidence>
<dbReference type="AlphaFoldDB" id="A0A5E4MP12"/>
<dbReference type="Gene3D" id="3.40.50.2000">
    <property type="entry name" value="Glycogen Phosphorylase B"/>
    <property type="match status" value="2"/>
</dbReference>
<keyword evidence="7" id="KW-1185">Reference proteome</keyword>
<keyword evidence="5" id="KW-0472">Membrane</keyword>
<dbReference type="PANTHER" id="PTHR48043:SF145">
    <property type="entry name" value="FI06409P-RELATED"/>
    <property type="match status" value="1"/>
</dbReference>
<dbReference type="SUPFAM" id="SSF53756">
    <property type="entry name" value="UDP-Glycosyltransferase/glycogen phosphorylase"/>
    <property type="match status" value="1"/>
</dbReference>
<gene>
    <name evidence="6" type="ORF">CINCED_3A013977</name>
</gene>
<dbReference type="Pfam" id="PF00201">
    <property type="entry name" value="UDPGT"/>
    <property type="match status" value="1"/>
</dbReference>
<dbReference type="PANTHER" id="PTHR48043">
    <property type="entry name" value="EG:EG0003.4 PROTEIN-RELATED"/>
    <property type="match status" value="1"/>
</dbReference>
<proteinExistence type="inferred from homology"/>
<keyword evidence="3 4" id="KW-0808">Transferase</keyword>
<evidence type="ECO:0000256" key="2">
    <source>
        <dbReference type="ARBA" id="ARBA00022676"/>
    </source>
</evidence>
<accession>A0A5E4MP12</accession>
<dbReference type="FunFam" id="3.40.50.2000:FF:000021">
    <property type="entry name" value="UDP-glucuronosyltransferase"/>
    <property type="match status" value="1"/>
</dbReference>
<reference evidence="6 7" key="1">
    <citation type="submission" date="2019-08" db="EMBL/GenBank/DDBJ databases">
        <authorList>
            <person name="Alioto T."/>
            <person name="Alioto T."/>
            <person name="Gomez Garrido J."/>
        </authorList>
    </citation>
    <scope>NUCLEOTIDE SEQUENCE [LARGE SCALE GENOMIC DNA]</scope>
</reference>
<dbReference type="Proteomes" id="UP000325440">
    <property type="component" value="Unassembled WGS sequence"/>
</dbReference>
<dbReference type="EMBL" id="CABPRJ010000981">
    <property type="protein sequence ID" value="VVC34036.1"/>
    <property type="molecule type" value="Genomic_DNA"/>
</dbReference>
<feature type="transmembrane region" description="Helical" evidence="5">
    <location>
        <begin position="474"/>
        <end position="501"/>
    </location>
</feature>
<dbReference type="GO" id="GO:0015020">
    <property type="term" value="F:glucuronosyltransferase activity"/>
    <property type="evidence" value="ECO:0007669"/>
    <property type="project" value="UniProtKB-EC"/>
</dbReference>
<evidence type="ECO:0000256" key="3">
    <source>
        <dbReference type="ARBA" id="ARBA00022679"/>
    </source>
</evidence>
<sequence>MMTRFQRFRTAAAAVAFALAVTCVLPAENARILAVETVAAKSHWNFMSSVLRALTESGHSVTVVTPFPEGNKENYTEVDTSDILPTMVGIDLTKLKRMYGTAASLVSLSLTQRRFNCERIYNDRRIVDLMADNRDGNFDAIFVHPGLPVCMAYVTASTDLPVVYVVPMATTFFADRRTVGDVSNPASASSILARYAVPRTFAQRFSNTLLSLCTEAYVALHACTVKFLAGRKPYDTYAPVPPSVVFTNGHYISDAARPISANVVNVGGIHLKPPERIPKDILEFIEDSPYGVVLFTFGSTVLMSSMPDHIRTAFLEALAQLPHRTLMKYEVEMIDKPNNVMIRKWLPQRDILMHPKVKLFISHGGISGVYEAVDAGVPVLGFPFFGDQYRNIDNLVEAGMAISMEILSVTKDDVFNNLVELINDRKYKKNAEIASSIFKDRPMSPQQSVVYWTEYVIRHKGAPHLKSHALNLSWYQYFLLDVIAVVLILISIVSYVIYRVFKLLCQYSFKRYFSVIEENRSHRLKND</sequence>
<evidence type="ECO:0000256" key="5">
    <source>
        <dbReference type="RuleBase" id="RU362059"/>
    </source>
</evidence>
<dbReference type="OrthoDB" id="5835829at2759"/>
<dbReference type="CDD" id="cd03784">
    <property type="entry name" value="GT1_Gtf-like"/>
    <property type="match status" value="1"/>
</dbReference>
<name>A0A5E4MP12_9HEMI</name>
<keyword evidence="2 4" id="KW-0328">Glycosyltransferase</keyword>
<protein>
    <recommendedName>
        <fullName evidence="5">UDP-glucuronosyltransferase</fullName>
        <ecNumber evidence="5">2.4.1.17</ecNumber>
    </recommendedName>
</protein>
<comment type="similarity">
    <text evidence="1 4">Belongs to the UDP-glycosyltransferase family.</text>
</comment>
<comment type="subcellular location">
    <subcellularLocation>
        <location evidence="5">Membrane</location>
        <topology evidence="5">Single-pass membrane protein</topology>
    </subcellularLocation>
</comment>
<keyword evidence="5" id="KW-1133">Transmembrane helix</keyword>
<organism evidence="6 7">
    <name type="scientific">Cinara cedri</name>
    <dbReference type="NCBI Taxonomy" id="506608"/>
    <lineage>
        <taxon>Eukaryota</taxon>
        <taxon>Metazoa</taxon>
        <taxon>Ecdysozoa</taxon>
        <taxon>Arthropoda</taxon>
        <taxon>Hexapoda</taxon>
        <taxon>Insecta</taxon>
        <taxon>Pterygota</taxon>
        <taxon>Neoptera</taxon>
        <taxon>Paraneoptera</taxon>
        <taxon>Hemiptera</taxon>
        <taxon>Sternorrhyncha</taxon>
        <taxon>Aphidomorpha</taxon>
        <taxon>Aphidoidea</taxon>
        <taxon>Aphididae</taxon>
        <taxon>Lachninae</taxon>
        <taxon>Cinara</taxon>
    </lineage>
</organism>
<dbReference type="InterPro" id="IPR050271">
    <property type="entry name" value="UDP-glycosyltransferase"/>
</dbReference>
<dbReference type="EC" id="2.4.1.17" evidence="5"/>